<organism evidence="1 2">
    <name type="scientific">Cellulomonas terrae</name>
    <dbReference type="NCBI Taxonomy" id="311234"/>
    <lineage>
        <taxon>Bacteria</taxon>
        <taxon>Bacillati</taxon>
        <taxon>Actinomycetota</taxon>
        <taxon>Actinomycetes</taxon>
        <taxon>Micrococcales</taxon>
        <taxon>Cellulomonadaceae</taxon>
        <taxon>Cellulomonas</taxon>
    </lineage>
</organism>
<dbReference type="Pfam" id="PF25656">
    <property type="entry name" value="DUF7945"/>
    <property type="match status" value="1"/>
</dbReference>
<dbReference type="OrthoDB" id="8454954at2"/>
<dbReference type="NCBIfam" id="NF047838">
    <property type="entry name" value="SCO4402_fam"/>
    <property type="match status" value="1"/>
</dbReference>
<evidence type="ECO:0000313" key="2">
    <source>
        <dbReference type="Proteomes" id="UP000321049"/>
    </source>
</evidence>
<accession>A0A511JK84</accession>
<dbReference type="EMBL" id="BJWH01000008">
    <property type="protein sequence ID" value="GEL98344.1"/>
    <property type="molecule type" value="Genomic_DNA"/>
</dbReference>
<dbReference type="Proteomes" id="UP000321049">
    <property type="component" value="Unassembled WGS sequence"/>
</dbReference>
<evidence type="ECO:0000313" key="1">
    <source>
        <dbReference type="EMBL" id="GEL98344.1"/>
    </source>
</evidence>
<keyword evidence="2" id="KW-1185">Reference proteome</keyword>
<proteinExistence type="predicted"/>
<sequence length="122" mass="13782">MTLEFPDWREDVLAALECLAAEPPRLSGSDVDPRWPDVTNAIHWLIDDTWWDAKDPSESIGRTLYDEREALAVSRVVEAVLAVAGRLQPEDVDRLWFGDANWPLVRARAGEALDVLRTADRT</sequence>
<reference evidence="1 2" key="1">
    <citation type="submission" date="2019-07" db="EMBL/GenBank/DDBJ databases">
        <title>Whole genome shotgun sequence of Cellulomonas terrae NBRC 100819.</title>
        <authorList>
            <person name="Hosoyama A."/>
            <person name="Uohara A."/>
            <person name="Ohji S."/>
            <person name="Ichikawa N."/>
        </authorList>
    </citation>
    <scope>NUCLEOTIDE SEQUENCE [LARGE SCALE GENOMIC DNA]</scope>
    <source>
        <strain evidence="1 2">NBRC 100819</strain>
    </source>
</reference>
<comment type="caution">
    <text evidence="1">The sequence shown here is derived from an EMBL/GenBank/DDBJ whole genome shotgun (WGS) entry which is preliminary data.</text>
</comment>
<dbReference type="RefSeq" id="WP_146845872.1">
    <property type="nucleotide sequence ID" value="NZ_BJWH01000008.1"/>
</dbReference>
<dbReference type="InterPro" id="IPR057705">
    <property type="entry name" value="DUF7945"/>
</dbReference>
<protein>
    <submittedName>
        <fullName evidence="1">Uncharacterized protein</fullName>
    </submittedName>
</protein>
<name>A0A511JK84_9CELL</name>
<gene>
    <name evidence="1" type="ORF">CTE05_18910</name>
</gene>
<dbReference type="AlphaFoldDB" id="A0A511JK84"/>